<gene>
    <name evidence="2" type="ORF">GCM10011396_09950</name>
</gene>
<reference evidence="2" key="1">
    <citation type="journal article" date="2014" name="Int. J. Syst. Evol. Microbiol.">
        <title>Complete genome sequence of Corynebacterium casei LMG S-19264T (=DSM 44701T), isolated from a smear-ripened cheese.</title>
        <authorList>
            <consortium name="US DOE Joint Genome Institute (JGI-PGF)"/>
            <person name="Walter F."/>
            <person name="Albersmeier A."/>
            <person name="Kalinowski J."/>
            <person name="Ruckert C."/>
        </authorList>
    </citation>
    <scope>NUCLEOTIDE SEQUENCE</scope>
    <source>
        <strain evidence="2">CGMCC 1.10998</strain>
    </source>
</reference>
<evidence type="ECO:0000313" key="2">
    <source>
        <dbReference type="EMBL" id="GGC64968.1"/>
    </source>
</evidence>
<dbReference type="InterPro" id="IPR011990">
    <property type="entry name" value="TPR-like_helical_dom_sf"/>
</dbReference>
<dbReference type="AlphaFoldDB" id="A0A916U9N0"/>
<evidence type="ECO:0008006" key="4">
    <source>
        <dbReference type="Google" id="ProtNLM"/>
    </source>
</evidence>
<name>A0A916U9N0_9BURK</name>
<sequence>MLAAPLISLTPPAQAHAHHDDAGNAVAGQHDHEHSHATPETLGTVSFSTSCKPAVQPDFNRAVALMHSFQFGPAINGFRDILSRDPECAIAYWGIALSSWGNPFAGFRSPAQLAQGLKAAEAGRALAPKTARERAYIDAVAQLYVDNTRISQATRLNAYETAMARVSAGYPDDIEARIFYALALASAADPADKTYVKQIKAGEMLEALFVKYPDHPGLAHYIIHSYDEPELAARAAEAARRYGNIAPSTPHALHMPSHTFTRIGDWQASIATNTASAASARKAGQPADELHASDYMVYAYLQTAQDEAARKLVLVSAETFKRFDPANAAGAAPATTAFFANAAIPARYCLERRDWTAAMALTPYQSPFPYADAITIYAKGLGAAHLKNAAVAQKSIADLADIRDRLAAKKDSFWADQTEIQRREVAAQLAIAQGDTAQALSILTRAAEMEDVTELASLTPGPFIPAREMLGELLLDTSQPAQALAQFKATLARHPNRFWSVYGAAQAAKHAGDATAAQAYFQQLLTIAPHADEPRRAALITASAAVRGN</sequence>
<dbReference type="SUPFAM" id="SSF48452">
    <property type="entry name" value="TPR-like"/>
    <property type="match status" value="1"/>
</dbReference>
<evidence type="ECO:0000256" key="1">
    <source>
        <dbReference type="SAM" id="MobiDB-lite"/>
    </source>
</evidence>
<feature type="region of interest" description="Disordered" evidence="1">
    <location>
        <begin position="13"/>
        <end position="39"/>
    </location>
</feature>
<dbReference type="EMBL" id="BMED01000001">
    <property type="protein sequence ID" value="GGC64968.1"/>
    <property type="molecule type" value="Genomic_DNA"/>
</dbReference>
<organism evidence="2 3">
    <name type="scientific">Undibacterium terreum</name>
    <dbReference type="NCBI Taxonomy" id="1224302"/>
    <lineage>
        <taxon>Bacteria</taxon>
        <taxon>Pseudomonadati</taxon>
        <taxon>Pseudomonadota</taxon>
        <taxon>Betaproteobacteria</taxon>
        <taxon>Burkholderiales</taxon>
        <taxon>Oxalobacteraceae</taxon>
        <taxon>Undibacterium</taxon>
    </lineage>
</organism>
<dbReference type="Proteomes" id="UP000637423">
    <property type="component" value="Unassembled WGS sequence"/>
</dbReference>
<comment type="caution">
    <text evidence="2">The sequence shown here is derived from an EMBL/GenBank/DDBJ whole genome shotgun (WGS) entry which is preliminary data.</text>
</comment>
<keyword evidence="3" id="KW-1185">Reference proteome</keyword>
<evidence type="ECO:0000313" key="3">
    <source>
        <dbReference type="Proteomes" id="UP000637423"/>
    </source>
</evidence>
<dbReference type="PANTHER" id="PTHR45588">
    <property type="entry name" value="TPR DOMAIN-CONTAINING PROTEIN"/>
    <property type="match status" value="1"/>
</dbReference>
<protein>
    <recommendedName>
        <fullName evidence="4">Tetratricopeptide repeat-containing protein</fullName>
    </recommendedName>
</protein>
<accession>A0A916U9N0</accession>
<reference evidence="2" key="2">
    <citation type="submission" date="2020-09" db="EMBL/GenBank/DDBJ databases">
        <authorList>
            <person name="Sun Q."/>
            <person name="Zhou Y."/>
        </authorList>
    </citation>
    <scope>NUCLEOTIDE SEQUENCE</scope>
    <source>
        <strain evidence="2">CGMCC 1.10998</strain>
    </source>
</reference>
<dbReference type="Gene3D" id="1.25.40.10">
    <property type="entry name" value="Tetratricopeptide repeat domain"/>
    <property type="match status" value="2"/>
</dbReference>
<dbReference type="PANTHER" id="PTHR45588:SF1">
    <property type="entry name" value="WW DOMAIN-CONTAINING PROTEIN"/>
    <property type="match status" value="1"/>
</dbReference>
<proteinExistence type="predicted"/>